<dbReference type="EMBL" id="JAIWYP010000016">
    <property type="protein sequence ID" value="KAH3698665.1"/>
    <property type="molecule type" value="Genomic_DNA"/>
</dbReference>
<dbReference type="AlphaFoldDB" id="A0A9D4BK24"/>
<evidence type="ECO:0000313" key="2">
    <source>
        <dbReference type="Proteomes" id="UP000828390"/>
    </source>
</evidence>
<keyword evidence="2" id="KW-1185">Reference proteome</keyword>
<gene>
    <name evidence="1" type="ORF">DPMN_086211</name>
</gene>
<evidence type="ECO:0000313" key="1">
    <source>
        <dbReference type="EMBL" id="KAH3698665.1"/>
    </source>
</evidence>
<proteinExistence type="predicted"/>
<reference evidence="1" key="2">
    <citation type="submission" date="2020-11" db="EMBL/GenBank/DDBJ databases">
        <authorList>
            <person name="McCartney M.A."/>
            <person name="Auch B."/>
            <person name="Kono T."/>
            <person name="Mallez S."/>
            <person name="Becker A."/>
            <person name="Gohl D.M."/>
            <person name="Silverstein K.A.T."/>
            <person name="Koren S."/>
            <person name="Bechman K.B."/>
            <person name="Herman A."/>
            <person name="Abrahante J.E."/>
            <person name="Garbe J."/>
        </authorList>
    </citation>
    <scope>NUCLEOTIDE SEQUENCE</scope>
    <source>
        <strain evidence="1">Duluth1</strain>
        <tissue evidence="1">Whole animal</tissue>
    </source>
</reference>
<reference evidence="1" key="1">
    <citation type="journal article" date="2019" name="bioRxiv">
        <title>The Genome of the Zebra Mussel, Dreissena polymorpha: A Resource for Invasive Species Research.</title>
        <authorList>
            <person name="McCartney M.A."/>
            <person name="Auch B."/>
            <person name="Kono T."/>
            <person name="Mallez S."/>
            <person name="Zhang Y."/>
            <person name="Obille A."/>
            <person name="Becker A."/>
            <person name="Abrahante J.E."/>
            <person name="Garbe J."/>
            <person name="Badalamenti J.P."/>
            <person name="Herman A."/>
            <person name="Mangelson H."/>
            <person name="Liachko I."/>
            <person name="Sullivan S."/>
            <person name="Sone E.D."/>
            <person name="Koren S."/>
            <person name="Silverstein K.A.T."/>
            <person name="Beckman K.B."/>
            <person name="Gohl D.M."/>
        </authorList>
    </citation>
    <scope>NUCLEOTIDE SEQUENCE</scope>
    <source>
        <strain evidence="1">Duluth1</strain>
        <tissue evidence="1">Whole animal</tissue>
    </source>
</reference>
<sequence>MHVYLTELNILSGERSSDLSDETVHEVFIEGTHTNTVVDSGSKKGSWQLVSNKSYGLTERRCARGQSSDKSRSVKEAKEIKIVARGDVFDIAPVIERRMLKAFFYPTYHQVFKTVSEICKQNLSVTVPAF</sequence>
<accession>A0A9D4BK24</accession>
<protein>
    <submittedName>
        <fullName evidence="1">Uncharacterized protein</fullName>
    </submittedName>
</protein>
<comment type="caution">
    <text evidence="1">The sequence shown here is derived from an EMBL/GenBank/DDBJ whole genome shotgun (WGS) entry which is preliminary data.</text>
</comment>
<organism evidence="1 2">
    <name type="scientific">Dreissena polymorpha</name>
    <name type="common">Zebra mussel</name>
    <name type="synonym">Mytilus polymorpha</name>
    <dbReference type="NCBI Taxonomy" id="45954"/>
    <lineage>
        <taxon>Eukaryota</taxon>
        <taxon>Metazoa</taxon>
        <taxon>Spiralia</taxon>
        <taxon>Lophotrochozoa</taxon>
        <taxon>Mollusca</taxon>
        <taxon>Bivalvia</taxon>
        <taxon>Autobranchia</taxon>
        <taxon>Heteroconchia</taxon>
        <taxon>Euheterodonta</taxon>
        <taxon>Imparidentia</taxon>
        <taxon>Neoheterodontei</taxon>
        <taxon>Myida</taxon>
        <taxon>Dreissenoidea</taxon>
        <taxon>Dreissenidae</taxon>
        <taxon>Dreissena</taxon>
    </lineage>
</organism>
<dbReference type="Proteomes" id="UP000828390">
    <property type="component" value="Unassembled WGS sequence"/>
</dbReference>
<name>A0A9D4BK24_DREPO</name>